<gene>
    <name evidence="1" type="ORF">AAE3_LOCUS11344</name>
</gene>
<name>A0A8S0W3S7_CYCAE</name>
<comment type="caution">
    <text evidence="1">The sequence shown here is derived from an EMBL/GenBank/DDBJ whole genome shotgun (WGS) entry which is preliminary data.</text>
</comment>
<evidence type="ECO:0000313" key="2">
    <source>
        <dbReference type="Proteomes" id="UP000467700"/>
    </source>
</evidence>
<keyword evidence="2" id="KW-1185">Reference proteome</keyword>
<reference evidence="1 2" key="1">
    <citation type="submission" date="2020-01" db="EMBL/GenBank/DDBJ databases">
        <authorList>
            <person name="Gupta K D."/>
        </authorList>
    </citation>
    <scope>NUCLEOTIDE SEQUENCE [LARGE SCALE GENOMIC DNA]</scope>
</reference>
<protein>
    <submittedName>
        <fullName evidence="1">Uncharacterized protein</fullName>
    </submittedName>
</protein>
<sequence length="175" mass="19590">MTHWQQGQGILTDWDLTNRDRASRGESSQPMQGMRSLYRMQFLISLCVLYEGNVAFYVKRSPQFPGSLNNTPFKPEHRVQDIIVTTFDESTYKTFIDLYTGGSEKSCMILFRNQLSVLELTDNAPLTIRAATLPGSQFNSTIFPLDTDKFASHDYLLELSLTALAASDAGSGEAC</sequence>
<dbReference type="EMBL" id="CACVBS010000074">
    <property type="protein sequence ID" value="CAA7269055.1"/>
    <property type="molecule type" value="Genomic_DNA"/>
</dbReference>
<accession>A0A8S0W3S7</accession>
<organism evidence="1 2">
    <name type="scientific">Cyclocybe aegerita</name>
    <name type="common">Black poplar mushroom</name>
    <name type="synonym">Agrocybe aegerita</name>
    <dbReference type="NCBI Taxonomy" id="1973307"/>
    <lineage>
        <taxon>Eukaryota</taxon>
        <taxon>Fungi</taxon>
        <taxon>Dikarya</taxon>
        <taxon>Basidiomycota</taxon>
        <taxon>Agaricomycotina</taxon>
        <taxon>Agaricomycetes</taxon>
        <taxon>Agaricomycetidae</taxon>
        <taxon>Agaricales</taxon>
        <taxon>Agaricineae</taxon>
        <taxon>Bolbitiaceae</taxon>
        <taxon>Cyclocybe</taxon>
    </lineage>
</organism>
<proteinExistence type="predicted"/>
<dbReference type="Proteomes" id="UP000467700">
    <property type="component" value="Unassembled WGS sequence"/>
</dbReference>
<dbReference type="AlphaFoldDB" id="A0A8S0W3S7"/>
<evidence type="ECO:0000313" key="1">
    <source>
        <dbReference type="EMBL" id="CAA7269055.1"/>
    </source>
</evidence>